<gene>
    <name evidence="1" type="ORF">TM51_03847</name>
</gene>
<dbReference type="EMBL" id="AOSG01000018">
    <property type="protein sequence ID" value="EOR72247.1"/>
    <property type="molecule type" value="Genomic_DNA"/>
</dbReference>
<accession>A0A9P2TBS2</accession>
<organism evidence="1 2">
    <name type="scientific">Thermobifida fusca TM51</name>
    <dbReference type="NCBI Taxonomy" id="1169414"/>
    <lineage>
        <taxon>Bacteria</taxon>
        <taxon>Bacillati</taxon>
        <taxon>Actinomycetota</taxon>
        <taxon>Actinomycetes</taxon>
        <taxon>Streptosporangiales</taxon>
        <taxon>Nocardiopsidaceae</taxon>
        <taxon>Thermobifida</taxon>
    </lineage>
</organism>
<dbReference type="RefSeq" id="WP_011291145.1">
    <property type="nucleotide sequence ID" value="NZ_AOSG01000018.1"/>
</dbReference>
<comment type="caution">
    <text evidence="1">The sequence shown here is derived from an EMBL/GenBank/DDBJ whole genome shotgun (WGS) entry which is preliminary data.</text>
</comment>
<dbReference type="Proteomes" id="UP000014184">
    <property type="component" value="Unassembled WGS sequence"/>
</dbReference>
<name>A0A9P2TBS2_THEFU</name>
<reference evidence="1 2" key="1">
    <citation type="journal article" date="2013" name="Genome Announc.">
        <title>Draft Genome Sequence of the Lignocellulose Decomposer Thermobifida fusca Strain TM51.</title>
        <authorList>
            <person name="Toth A."/>
            <person name="Barna T."/>
            <person name="Nagy I."/>
            <person name="Horvath B."/>
            <person name="Nagy I."/>
            <person name="Tancsics A."/>
            <person name="Kriszt B."/>
            <person name="Baka E."/>
            <person name="Fekete C."/>
            <person name="Kukolya J."/>
        </authorList>
    </citation>
    <scope>NUCLEOTIDE SEQUENCE [LARGE SCALE GENOMIC DNA]</scope>
    <source>
        <strain evidence="1 2">TM51</strain>
    </source>
</reference>
<sequence>MDPDATQVLTWTGEFASPEAPLPQWEADVRGQLHAALERFTGPLQDLIDRDANEGDTRLLVTDFFSDGLGYNKYDEVTTEYRTKNESVDYGLKVGDDVFALVEVKRCGQDLNARSLRPARLSAAEEGVQWLVLTNGRNWEVYYAETAEDSPMRILEVDLLGDADPKAKVDALFHISRAGVVSGRLDTLLKWRKALLGAPLAEALQSPTVLEAIRAEVRNRTEHVGHLGDLDDVLHALRKEVIPPRLLN</sequence>
<evidence type="ECO:0000313" key="1">
    <source>
        <dbReference type="EMBL" id="EOR72247.1"/>
    </source>
</evidence>
<keyword evidence="2" id="KW-1185">Reference proteome</keyword>
<evidence type="ECO:0008006" key="3">
    <source>
        <dbReference type="Google" id="ProtNLM"/>
    </source>
</evidence>
<dbReference type="AlphaFoldDB" id="A0A9P2TBS2"/>
<evidence type="ECO:0000313" key="2">
    <source>
        <dbReference type="Proteomes" id="UP000014184"/>
    </source>
</evidence>
<proteinExistence type="predicted"/>
<protein>
    <recommendedName>
        <fullName evidence="3">Type I restriction enzyme R protein N-terminal domain-containing protein</fullName>
    </recommendedName>
</protein>